<keyword evidence="7" id="KW-1185">Reference proteome</keyword>
<dbReference type="Proteomes" id="UP000509303">
    <property type="component" value="Chromosome"/>
</dbReference>
<dbReference type="InterPro" id="IPR027381">
    <property type="entry name" value="LytR/CpsA/Psr_C"/>
</dbReference>
<dbReference type="Pfam" id="PF13399">
    <property type="entry name" value="LytR_C"/>
    <property type="match status" value="1"/>
</dbReference>
<feature type="compositionally biased region" description="Basic and acidic residues" evidence="2">
    <location>
        <begin position="510"/>
        <end position="521"/>
    </location>
</feature>
<feature type="compositionally biased region" description="Low complexity" evidence="2">
    <location>
        <begin position="24"/>
        <end position="47"/>
    </location>
</feature>
<proteinExistence type="inferred from homology"/>
<sequence>MDLRCSLRAASSDFALFCPCCAGRSSRSACPPAPSPSRRSPPVTQPDRSPHPPPQRRPRTPREPAPPAAAARTRAGRGDRPRWGRRLSVSAAVTVLIAGGAGHAMVSGLENGIDRVDPFGSLDHRPVAGDGTNFLVAGVDRREAITPEEKAKYRLGGAPCNCADTLMLVHLSDDHGRASVVSLPRDSYAEIPAYTDPATGTVRRTHPQKINAAYAEGGPSLTVRTVEHMTGVHVDHYLEVDFASFMRTVDVVGGVEVCTVRPLKDRYTGLDLAAGRHTLVGGEALQYVRSRHVDGAADLGRMQRQQRFLAALIDKATASGVLLNPVKFAKVASSALGSVRADRQLGSAELVKLGKAMRGFSPASSEFASVPVGDVSYSVPGVGSTVRWNEARADKLFEAIREDRPLAPQRPRRPRATAVEIDPAQIRVQVVNGTDRTGLGARTDRALRATGFATTGVASNARERGAPHTVIAHDPRWRDSARSLATALPGATLRAVRGQGPVLQVTLGTEHRGVRPVRPEHPAPAAGSAVKGDEVSCS</sequence>
<keyword evidence="3" id="KW-1133">Transmembrane helix</keyword>
<evidence type="ECO:0000256" key="2">
    <source>
        <dbReference type="SAM" id="MobiDB-lite"/>
    </source>
</evidence>
<dbReference type="Gene3D" id="3.30.70.2390">
    <property type="match status" value="1"/>
</dbReference>
<keyword evidence="3" id="KW-0812">Transmembrane</keyword>
<dbReference type="Gene3D" id="3.40.630.190">
    <property type="entry name" value="LCP protein"/>
    <property type="match status" value="1"/>
</dbReference>
<dbReference type="NCBIfam" id="TIGR00350">
    <property type="entry name" value="lytR_cpsA_psr"/>
    <property type="match status" value="1"/>
</dbReference>
<feature type="region of interest" description="Disordered" evidence="2">
    <location>
        <begin position="24"/>
        <end position="83"/>
    </location>
</feature>
<gene>
    <name evidence="6" type="ORF">HUT08_12480</name>
</gene>
<protein>
    <submittedName>
        <fullName evidence="6">LCP family protein</fullName>
    </submittedName>
</protein>
<feature type="domain" description="Cell envelope-related transcriptional attenuator" evidence="4">
    <location>
        <begin position="163"/>
        <end position="316"/>
    </location>
</feature>
<feature type="transmembrane region" description="Helical" evidence="3">
    <location>
        <begin position="87"/>
        <end position="106"/>
    </location>
</feature>
<accession>A0A7H8N798</accession>
<feature type="region of interest" description="Disordered" evidence="2">
    <location>
        <begin position="510"/>
        <end position="538"/>
    </location>
</feature>
<dbReference type="Pfam" id="PF03816">
    <property type="entry name" value="LytR_cpsA_psr"/>
    <property type="match status" value="1"/>
</dbReference>
<reference evidence="6 7" key="1">
    <citation type="submission" date="2020-06" db="EMBL/GenBank/DDBJ databases">
        <title>Genome mining for natural products.</title>
        <authorList>
            <person name="Zhang B."/>
            <person name="Shi J."/>
            <person name="Ge H."/>
        </authorList>
    </citation>
    <scope>NUCLEOTIDE SEQUENCE [LARGE SCALE GENOMIC DNA]</scope>
    <source>
        <strain evidence="6 7">NA00687</strain>
    </source>
</reference>
<feature type="domain" description="LytR/CpsA/Psr regulator C-terminal" evidence="5">
    <location>
        <begin position="425"/>
        <end position="509"/>
    </location>
</feature>
<evidence type="ECO:0000259" key="5">
    <source>
        <dbReference type="Pfam" id="PF13399"/>
    </source>
</evidence>
<dbReference type="InterPro" id="IPR004474">
    <property type="entry name" value="LytR_CpsA_psr"/>
</dbReference>
<dbReference type="PANTHER" id="PTHR33392">
    <property type="entry name" value="POLYISOPRENYL-TEICHOIC ACID--PEPTIDOGLYCAN TEICHOIC ACID TRANSFERASE TAGU"/>
    <property type="match status" value="1"/>
</dbReference>
<dbReference type="PANTHER" id="PTHR33392:SF6">
    <property type="entry name" value="POLYISOPRENYL-TEICHOIC ACID--PEPTIDOGLYCAN TEICHOIC ACID TRANSFERASE TAGU"/>
    <property type="match status" value="1"/>
</dbReference>
<dbReference type="InterPro" id="IPR050922">
    <property type="entry name" value="LytR/CpsA/Psr_CW_biosynth"/>
</dbReference>
<evidence type="ECO:0000259" key="4">
    <source>
        <dbReference type="Pfam" id="PF03816"/>
    </source>
</evidence>
<dbReference type="EMBL" id="CP054929">
    <property type="protein sequence ID" value="QKW50223.1"/>
    <property type="molecule type" value="Genomic_DNA"/>
</dbReference>
<evidence type="ECO:0000313" key="6">
    <source>
        <dbReference type="EMBL" id="QKW50223.1"/>
    </source>
</evidence>
<organism evidence="6 7">
    <name type="scientific">Streptomyces buecherae</name>
    <dbReference type="NCBI Taxonomy" id="2763006"/>
    <lineage>
        <taxon>Bacteria</taxon>
        <taxon>Bacillati</taxon>
        <taxon>Actinomycetota</taxon>
        <taxon>Actinomycetes</taxon>
        <taxon>Kitasatosporales</taxon>
        <taxon>Streptomycetaceae</taxon>
        <taxon>Streptomyces</taxon>
    </lineage>
</organism>
<evidence type="ECO:0000313" key="7">
    <source>
        <dbReference type="Proteomes" id="UP000509303"/>
    </source>
</evidence>
<keyword evidence="3" id="KW-0472">Membrane</keyword>
<name>A0A7H8N798_9ACTN</name>
<evidence type="ECO:0000256" key="1">
    <source>
        <dbReference type="ARBA" id="ARBA00006068"/>
    </source>
</evidence>
<dbReference type="AlphaFoldDB" id="A0A7H8N798"/>
<comment type="similarity">
    <text evidence="1">Belongs to the LytR/CpsA/Psr (LCP) family.</text>
</comment>
<evidence type="ECO:0000256" key="3">
    <source>
        <dbReference type="SAM" id="Phobius"/>
    </source>
</evidence>